<organism evidence="1 2">
    <name type="scientific">Dorea acetigenes</name>
    <dbReference type="NCBI Taxonomy" id="2981787"/>
    <lineage>
        <taxon>Bacteria</taxon>
        <taxon>Bacillati</taxon>
        <taxon>Bacillota</taxon>
        <taxon>Clostridia</taxon>
        <taxon>Lachnospirales</taxon>
        <taxon>Lachnospiraceae</taxon>
        <taxon>Dorea</taxon>
    </lineage>
</organism>
<dbReference type="Proteomes" id="UP001652431">
    <property type="component" value="Unassembled WGS sequence"/>
</dbReference>
<dbReference type="EMBL" id="JAOQJU010000020">
    <property type="protein sequence ID" value="MCU6687472.1"/>
    <property type="molecule type" value="Genomic_DNA"/>
</dbReference>
<evidence type="ECO:0000313" key="2">
    <source>
        <dbReference type="Proteomes" id="UP001652431"/>
    </source>
</evidence>
<protein>
    <submittedName>
        <fullName evidence="1">Vitamin B12 dependent methionine synthase activation subunit</fullName>
    </submittedName>
</protein>
<evidence type="ECO:0000313" key="1">
    <source>
        <dbReference type="EMBL" id="MCU6687472.1"/>
    </source>
</evidence>
<proteinExistence type="predicted"/>
<comment type="caution">
    <text evidence="1">The sequence shown here is derived from an EMBL/GenBank/DDBJ whole genome shotgun (WGS) entry which is preliminary data.</text>
</comment>
<dbReference type="InterPro" id="IPR037010">
    <property type="entry name" value="VitB12-dep_Met_synth_activ_sf"/>
</dbReference>
<dbReference type="RefSeq" id="WP_158371177.1">
    <property type="nucleotide sequence ID" value="NZ_JAOQJU010000020.1"/>
</dbReference>
<dbReference type="SUPFAM" id="SSF56507">
    <property type="entry name" value="Methionine synthase activation domain-like"/>
    <property type="match status" value="1"/>
</dbReference>
<name>A0ABT2RPX9_9FIRM</name>
<dbReference type="InterPro" id="IPR017342">
    <property type="entry name" value="S-AdoMet-dep_Met_synth_prd"/>
</dbReference>
<gene>
    <name evidence="1" type="ORF">OCV99_13180</name>
</gene>
<reference evidence="1 2" key="1">
    <citation type="journal article" date="2021" name="ISME Commun">
        <title>Automated analysis of genomic sequences facilitates high-throughput and comprehensive description of bacteria.</title>
        <authorList>
            <person name="Hitch T.C.A."/>
        </authorList>
    </citation>
    <scope>NUCLEOTIDE SEQUENCE [LARGE SCALE GENOMIC DNA]</scope>
    <source>
        <strain evidence="1 2">Sanger_03</strain>
    </source>
</reference>
<dbReference type="PIRSF" id="PIRSF037984">
    <property type="entry name" value="Met_synth_TM0269_prd"/>
    <property type="match status" value="1"/>
</dbReference>
<sequence length="217" mass="24143">MNKETKEAIRYLGYGKHAVDDHVYAMLDECFRELADVAQKRIIYRIFELSREKDGSLRIGKMHIVSKNLSKNMKGCSEVIVLGATLGVGVDMLMKRYSLTDMARAVICQAAAAAMLEEFLDEKQREIAEKLAGEGKYLRPRFSPGYGDFGIEHQGVLLAMLDAAKTIGLTMTDGCMLTPMKSVTAVIGVSETEAPCHIKGCELCDKTDCIYRRNEEC</sequence>
<accession>A0ABT2RPX9</accession>
<keyword evidence="2" id="KW-1185">Reference proteome</keyword>
<dbReference type="Gene3D" id="3.40.109.40">
    <property type="match status" value="1"/>
</dbReference>